<evidence type="ECO:0000256" key="6">
    <source>
        <dbReference type="ARBA" id="ARBA00022839"/>
    </source>
</evidence>
<dbReference type="SUPFAM" id="SSF53098">
    <property type="entry name" value="Ribonuclease H-like"/>
    <property type="match status" value="1"/>
</dbReference>
<dbReference type="Proteomes" id="UP000324585">
    <property type="component" value="Unassembled WGS sequence"/>
</dbReference>
<evidence type="ECO:0000256" key="3">
    <source>
        <dbReference type="ARBA" id="ARBA00016937"/>
    </source>
</evidence>
<dbReference type="GO" id="GO:0003676">
    <property type="term" value="F:nucleic acid binding"/>
    <property type="evidence" value="ECO:0007669"/>
    <property type="project" value="InterPro"/>
</dbReference>
<evidence type="ECO:0000256" key="2">
    <source>
        <dbReference type="ARBA" id="ARBA00010489"/>
    </source>
</evidence>
<evidence type="ECO:0000313" key="10">
    <source>
        <dbReference type="Proteomes" id="UP000324585"/>
    </source>
</evidence>
<organism evidence="9 10">
    <name type="scientific">Porphyridium purpureum</name>
    <name type="common">Red alga</name>
    <name type="synonym">Porphyridium cruentum</name>
    <dbReference type="NCBI Taxonomy" id="35688"/>
    <lineage>
        <taxon>Eukaryota</taxon>
        <taxon>Rhodophyta</taxon>
        <taxon>Bangiophyceae</taxon>
        <taxon>Porphyridiales</taxon>
        <taxon>Porphyridiaceae</taxon>
        <taxon>Porphyridium</taxon>
    </lineage>
</organism>
<dbReference type="GO" id="GO:0005634">
    <property type="term" value="C:nucleus"/>
    <property type="evidence" value="ECO:0007669"/>
    <property type="project" value="UniProtKB-SubCell"/>
</dbReference>
<dbReference type="PANTHER" id="PTHR12801">
    <property type="entry name" value="RNA EXONUCLEASE REXO1 / RECO3 FAMILY MEMBER-RELATED"/>
    <property type="match status" value="1"/>
</dbReference>
<sequence length="237" mass="26053">MNKTKGRHAAAAVDANWKQLVQSGGVVKKGKTKRKVRKLVTEQPEVSGTEKIVVARRTGQGAPLTKVLAIDCEFVGVGPRGERDALARVSVVNYKSEVVLDTHVQVSEKVTDYRTAVSGVRREHLDPASGAVTFRDVQLQVSEMLKGRILVGHDVQKDLKVLLLDHPRRMTRDTATYKPLQRAAGITVSGRHKASLRQLCARVLSMRIQDGAHDSVQDASATLALYKNMQKAWESTV</sequence>
<dbReference type="InterPro" id="IPR012337">
    <property type="entry name" value="RNaseH-like_sf"/>
</dbReference>
<dbReference type="SMART" id="SM00479">
    <property type="entry name" value="EXOIII"/>
    <property type="match status" value="1"/>
</dbReference>
<gene>
    <name evidence="9" type="ORF">FVE85_8797</name>
</gene>
<evidence type="ECO:0000256" key="4">
    <source>
        <dbReference type="ARBA" id="ARBA00022722"/>
    </source>
</evidence>
<comment type="caution">
    <text evidence="9">The sequence shown here is derived from an EMBL/GenBank/DDBJ whole genome shotgun (WGS) entry which is preliminary data.</text>
</comment>
<comment type="subcellular location">
    <subcellularLocation>
        <location evidence="1">Nucleus</location>
    </subcellularLocation>
</comment>
<proteinExistence type="inferred from homology"/>
<dbReference type="GO" id="GO:0008408">
    <property type="term" value="F:3'-5' exonuclease activity"/>
    <property type="evidence" value="ECO:0007669"/>
    <property type="project" value="InterPro"/>
</dbReference>
<protein>
    <recommendedName>
        <fullName evidence="3">RNA exonuclease 4</fullName>
    </recommendedName>
</protein>
<accession>A0A5J4YRC2</accession>
<dbReference type="OrthoDB" id="8191639at2759"/>
<comment type="similarity">
    <text evidence="2">Belongs to the REXO4 family.</text>
</comment>
<feature type="domain" description="Exonuclease" evidence="8">
    <location>
        <begin position="66"/>
        <end position="235"/>
    </location>
</feature>
<dbReference type="CDD" id="cd06144">
    <property type="entry name" value="REX4_like"/>
    <property type="match status" value="1"/>
</dbReference>
<evidence type="ECO:0000256" key="5">
    <source>
        <dbReference type="ARBA" id="ARBA00022801"/>
    </source>
</evidence>
<dbReference type="OMA" id="NWPCALP"/>
<dbReference type="InterPro" id="IPR037431">
    <property type="entry name" value="REX4_DEDDh_dom"/>
</dbReference>
<dbReference type="PANTHER" id="PTHR12801:SF158">
    <property type="entry name" value="RNA EXONUCLEASE 4"/>
    <property type="match status" value="1"/>
</dbReference>
<dbReference type="InterPro" id="IPR013520">
    <property type="entry name" value="Ribonucl_H"/>
</dbReference>
<evidence type="ECO:0000259" key="8">
    <source>
        <dbReference type="SMART" id="SM00479"/>
    </source>
</evidence>
<dbReference type="Gene3D" id="3.30.420.10">
    <property type="entry name" value="Ribonuclease H-like superfamily/Ribonuclease H"/>
    <property type="match status" value="1"/>
</dbReference>
<dbReference type="AlphaFoldDB" id="A0A5J4YRC2"/>
<keyword evidence="7" id="KW-0539">Nucleus</keyword>
<dbReference type="InterPro" id="IPR047021">
    <property type="entry name" value="REXO1/3/4-like"/>
</dbReference>
<dbReference type="InterPro" id="IPR036397">
    <property type="entry name" value="RNaseH_sf"/>
</dbReference>
<evidence type="ECO:0000256" key="1">
    <source>
        <dbReference type="ARBA" id="ARBA00004123"/>
    </source>
</evidence>
<keyword evidence="4" id="KW-0540">Nuclease</keyword>
<dbReference type="GO" id="GO:0006364">
    <property type="term" value="P:rRNA processing"/>
    <property type="evidence" value="ECO:0007669"/>
    <property type="project" value="InterPro"/>
</dbReference>
<dbReference type="FunFam" id="3.30.420.10:FF:000007">
    <property type="entry name" value="Interferon-stimulated exonuclease gene 20"/>
    <property type="match status" value="1"/>
</dbReference>
<dbReference type="EMBL" id="VRMN01000007">
    <property type="protein sequence ID" value="KAA8493352.1"/>
    <property type="molecule type" value="Genomic_DNA"/>
</dbReference>
<evidence type="ECO:0000313" key="9">
    <source>
        <dbReference type="EMBL" id="KAA8493352.1"/>
    </source>
</evidence>
<dbReference type="Pfam" id="PF00929">
    <property type="entry name" value="RNase_T"/>
    <property type="match status" value="1"/>
</dbReference>
<keyword evidence="10" id="KW-1185">Reference proteome</keyword>
<reference evidence="10" key="1">
    <citation type="journal article" date="2019" name="Nat. Commun.">
        <title>Expansion of phycobilisome linker gene families in mesophilic red algae.</title>
        <authorList>
            <person name="Lee J."/>
            <person name="Kim D."/>
            <person name="Bhattacharya D."/>
            <person name="Yoon H.S."/>
        </authorList>
    </citation>
    <scope>NUCLEOTIDE SEQUENCE [LARGE SCALE GENOMIC DNA]</scope>
    <source>
        <strain evidence="10">CCMP 1328</strain>
    </source>
</reference>
<name>A0A5J4YRC2_PORPP</name>
<keyword evidence="5" id="KW-0378">Hydrolase</keyword>
<evidence type="ECO:0000256" key="7">
    <source>
        <dbReference type="ARBA" id="ARBA00023242"/>
    </source>
</evidence>
<keyword evidence="6 9" id="KW-0269">Exonuclease</keyword>